<evidence type="ECO:0000256" key="7">
    <source>
        <dbReference type="SAM" id="Phobius"/>
    </source>
</evidence>
<sequence>MHGSEVFNITTPMQQFGFAIILFFPILAFITCCLRIYGRLSGKQLGMDDLLVCVAMAMSIGETSATYMFMKTNFIGIHITDVPAPGTYPGTPGLIWNFAVQVLYNPILALVKTSVLIFLLRLGGQKPGVRYAIHALNIFNIALMVAIFLVVIFQCTPIAYNWDPTIAGAHCIEQGKFYVVTAALTIFTDVLVLALPIWIFADLKMKLKMKIALICVFLLGFIVTIVGIVRLVFIYQAFFRPPGADPTYTLGFCTSAIETNLAIITASAPALRPLFRKWFPRLFSSATGGNSGYPDTYGHSGTHRSRITAGRSEPRHSIGPGLALKDLKDKTQYKVRSHSPSASEEEIMTFNGIMRTTAVRVSYADEEMKDPERAKEQRQQAHKEDYGMRTSISGSI</sequence>
<dbReference type="Proteomes" id="UP001174691">
    <property type="component" value="Unassembled WGS sequence"/>
</dbReference>
<feature type="region of interest" description="Disordered" evidence="6">
    <location>
        <begin position="294"/>
        <end position="321"/>
    </location>
</feature>
<dbReference type="InterPro" id="IPR049326">
    <property type="entry name" value="Rhodopsin_dom_fungi"/>
</dbReference>
<dbReference type="GO" id="GO:0016020">
    <property type="term" value="C:membrane"/>
    <property type="evidence" value="ECO:0007669"/>
    <property type="project" value="UniProtKB-SubCell"/>
</dbReference>
<name>A0AA38R2Y6_9PEZI</name>
<keyword evidence="2 7" id="KW-0812">Transmembrane</keyword>
<feature type="transmembrane region" description="Helical" evidence="7">
    <location>
        <begin position="211"/>
        <end position="235"/>
    </location>
</feature>
<reference evidence="9" key="1">
    <citation type="submission" date="2022-07" db="EMBL/GenBank/DDBJ databases">
        <title>Fungi with potential for degradation of polypropylene.</title>
        <authorList>
            <person name="Gostincar C."/>
        </authorList>
    </citation>
    <scope>NUCLEOTIDE SEQUENCE</scope>
    <source>
        <strain evidence="9">EXF-13287</strain>
    </source>
</reference>
<proteinExistence type="inferred from homology"/>
<feature type="region of interest" description="Disordered" evidence="6">
    <location>
        <begin position="365"/>
        <end position="396"/>
    </location>
</feature>
<evidence type="ECO:0000256" key="5">
    <source>
        <dbReference type="ARBA" id="ARBA00038359"/>
    </source>
</evidence>
<accession>A0AA38R2Y6</accession>
<evidence type="ECO:0000259" key="8">
    <source>
        <dbReference type="Pfam" id="PF20684"/>
    </source>
</evidence>
<dbReference type="PANTHER" id="PTHR33048:SF108">
    <property type="entry name" value="INTEGRAL MEMBRANE PROTEIN"/>
    <property type="match status" value="1"/>
</dbReference>
<dbReference type="Pfam" id="PF20684">
    <property type="entry name" value="Fung_rhodopsin"/>
    <property type="match status" value="1"/>
</dbReference>
<evidence type="ECO:0000256" key="1">
    <source>
        <dbReference type="ARBA" id="ARBA00004141"/>
    </source>
</evidence>
<feature type="domain" description="Rhodopsin" evidence="8">
    <location>
        <begin position="34"/>
        <end position="277"/>
    </location>
</feature>
<protein>
    <submittedName>
        <fullName evidence="9">Cfem domain-containing protein</fullName>
    </submittedName>
</protein>
<feature type="transmembrane region" description="Helical" evidence="7">
    <location>
        <begin position="131"/>
        <end position="153"/>
    </location>
</feature>
<dbReference type="PANTHER" id="PTHR33048">
    <property type="entry name" value="PTH11-LIKE INTEGRAL MEMBRANE PROTEIN (AFU_ORTHOLOGUE AFUA_5G11245)"/>
    <property type="match status" value="1"/>
</dbReference>
<comment type="subcellular location">
    <subcellularLocation>
        <location evidence="1">Membrane</location>
        <topology evidence="1">Multi-pass membrane protein</topology>
    </subcellularLocation>
</comment>
<evidence type="ECO:0000256" key="3">
    <source>
        <dbReference type="ARBA" id="ARBA00022989"/>
    </source>
</evidence>
<evidence type="ECO:0000256" key="4">
    <source>
        <dbReference type="ARBA" id="ARBA00023136"/>
    </source>
</evidence>
<keyword evidence="10" id="KW-1185">Reference proteome</keyword>
<evidence type="ECO:0000256" key="2">
    <source>
        <dbReference type="ARBA" id="ARBA00022692"/>
    </source>
</evidence>
<evidence type="ECO:0000313" key="10">
    <source>
        <dbReference type="Proteomes" id="UP001174691"/>
    </source>
</evidence>
<evidence type="ECO:0000256" key="6">
    <source>
        <dbReference type="SAM" id="MobiDB-lite"/>
    </source>
</evidence>
<gene>
    <name evidence="9" type="ORF">NKR19_g9451</name>
</gene>
<dbReference type="InterPro" id="IPR052337">
    <property type="entry name" value="SAT4-like"/>
</dbReference>
<keyword evidence="4 7" id="KW-0472">Membrane</keyword>
<comment type="caution">
    <text evidence="9">The sequence shown here is derived from an EMBL/GenBank/DDBJ whole genome shotgun (WGS) entry which is preliminary data.</text>
</comment>
<feature type="transmembrane region" description="Helical" evidence="7">
    <location>
        <begin position="16"/>
        <end position="38"/>
    </location>
</feature>
<comment type="similarity">
    <text evidence="5">Belongs to the SAT4 family.</text>
</comment>
<feature type="transmembrane region" description="Helical" evidence="7">
    <location>
        <begin position="94"/>
        <end position="119"/>
    </location>
</feature>
<organism evidence="9 10">
    <name type="scientific">Coniochaeta hoffmannii</name>
    <dbReference type="NCBI Taxonomy" id="91930"/>
    <lineage>
        <taxon>Eukaryota</taxon>
        <taxon>Fungi</taxon>
        <taxon>Dikarya</taxon>
        <taxon>Ascomycota</taxon>
        <taxon>Pezizomycotina</taxon>
        <taxon>Sordariomycetes</taxon>
        <taxon>Sordariomycetidae</taxon>
        <taxon>Coniochaetales</taxon>
        <taxon>Coniochaetaceae</taxon>
        <taxon>Coniochaeta</taxon>
    </lineage>
</organism>
<evidence type="ECO:0000313" key="9">
    <source>
        <dbReference type="EMBL" id="KAJ9131965.1"/>
    </source>
</evidence>
<keyword evidence="3 7" id="KW-1133">Transmembrane helix</keyword>
<dbReference type="EMBL" id="JANBVN010000227">
    <property type="protein sequence ID" value="KAJ9131965.1"/>
    <property type="molecule type" value="Genomic_DNA"/>
</dbReference>
<feature type="transmembrane region" description="Helical" evidence="7">
    <location>
        <begin position="177"/>
        <end position="199"/>
    </location>
</feature>
<feature type="transmembrane region" description="Helical" evidence="7">
    <location>
        <begin position="50"/>
        <end position="70"/>
    </location>
</feature>
<dbReference type="AlphaFoldDB" id="A0AA38R2Y6"/>
<feature type="compositionally biased region" description="Basic and acidic residues" evidence="6">
    <location>
        <begin position="370"/>
        <end position="387"/>
    </location>
</feature>